<comment type="caution">
    <text evidence="3">The sequence shown here is derived from an EMBL/GenBank/DDBJ whole genome shotgun (WGS) entry which is preliminary data.</text>
</comment>
<dbReference type="AlphaFoldDB" id="A0A327WUY6"/>
<feature type="transmembrane region" description="Helical" evidence="1">
    <location>
        <begin position="86"/>
        <end position="107"/>
    </location>
</feature>
<feature type="transmembrane region" description="Helical" evidence="1">
    <location>
        <begin position="177"/>
        <end position="198"/>
    </location>
</feature>
<gene>
    <name evidence="3" type="ORF">B0I24_1253</name>
    <name evidence="4" type="ORF">CWE07_14145</name>
</gene>
<feature type="transmembrane region" description="Helical" evidence="1">
    <location>
        <begin position="218"/>
        <end position="237"/>
    </location>
</feature>
<feature type="transmembrane region" description="Helical" evidence="1">
    <location>
        <begin position="43"/>
        <end position="66"/>
    </location>
</feature>
<dbReference type="Pfam" id="PF05425">
    <property type="entry name" value="CopD"/>
    <property type="match status" value="1"/>
</dbReference>
<accession>A0A327WUY6</accession>
<feature type="transmembrane region" description="Helical" evidence="1">
    <location>
        <begin position="6"/>
        <end position="31"/>
    </location>
</feature>
<sequence length="282" mass="30519">MNLWTVASIVMLAIIFWLNATIIATPYIAKLSGQATPLMNKKAGVITILLLSASLMYFMFIVGDLADAGLSGMFDPMYMEFIQTGPIGQFVLLQIGAAVLWLVVAVVGLPPIRVLAYMGAAALMSWSFLGMGHSAEAAWWAKLAFLIHLLAAWLWFGSLHGLRHLATSVPPAKARRIMETFGSHMSIAVPALIIAGMLMYRSATGQWIPALPFNSYTFVLAAKLLLVGLILVMAAIHKFKLVPQLDGALAAHRLKQSITVEMLLAVLIIMLAMTLSSGLSPR</sequence>
<evidence type="ECO:0000259" key="2">
    <source>
        <dbReference type="Pfam" id="PF05425"/>
    </source>
</evidence>
<keyword evidence="6" id="KW-1185">Reference proteome</keyword>
<evidence type="ECO:0000313" key="4">
    <source>
        <dbReference type="EMBL" id="RUO18186.1"/>
    </source>
</evidence>
<dbReference type="Proteomes" id="UP000249203">
    <property type="component" value="Unassembled WGS sequence"/>
</dbReference>
<dbReference type="Proteomes" id="UP000287865">
    <property type="component" value="Unassembled WGS sequence"/>
</dbReference>
<dbReference type="OrthoDB" id="6235239at2"/>
<keyword evidence="1" id="KW-0812">Transmembrane</keyword>
<protein>
    <submittedName>
        <fullName evidence="4">Copper-binding protein</fullName>
    </submittedName>
    <submittedName>
        <fullName evidence="3">Putative copper resistance protein D</fullName>
    </submittedName>
</protein>
<dbReference type="RefSeq" id="WP_111570581.1">
    <property type="nucleotide sequence ID" value="NZ_PIPK01000023.1"/>
</dbReference>
<evidence type="ECO:0000313" key="5">
    <source>
        <dbReference type="Proteomes" id="UP000249203"/>
    </source>
</evidence>
<name>A0A327WUY6_9GAMM</name>
<keyword evidence="1" id="KW-1133">Transmembrane helix</keyword>
<dbReference type="GO" id="GO:0016020">
    <property type="term" value="C:membrane"/>
    <property type="evidence" value="ECO:0007669"/>
    <property type="project" value="InterPro"/>
</dbReference>
<evidence type="ECO:0000256" key="1">
    <source>
        <dbReference type="SAM" id="Phobius"/>
    </source>
</evidence>
<proteinExistence type="predicted"/>
<feature type="transmembrane region" description="Helical" evidence="1">
    <location>
        <begin position="137"/>
        <end position="156"/>
    </location>
</feature>
<dbReference type="EMBL" id="QLMD01000025">
    <property type="protein sequence ID" value="RAJ92910.1"/>
    <property type="molecule type" value="Genomic_DNA"/>
</dbReference>
<dbReference type="EMBL" id="PIPK01000023">
    <property type="protein sequence ID" value="RUO18186.1"/>
    <property type="molecule type" value="Genomic_DNA"/>
</dbReference>
<feature type="domain" description="Copper resistance protein D" evidence="2">
    <location>
        <begin position="176"/>
        <end position="275"/>
    </location>
</feature>
<reference evidence="4 6" key="1">
    <citation type="journal article" date="2018" name="Front. Microbiol.">
        <title>Genome-Based Analysis Reveals the Taxonomy and Diversity of the Family Idiomarinaceae.</title>
        <authorList>
            <person name="Liu Y."/>
            <person name="Lai Q."/>
            <person name="Shao Z."/>
        </authorList>
    </citation>
    <scope>NUCLEOTIDE SEQUENCE [LARGE SCALE GENOMIC DNA]</scope>
    <source>
        <strain evidence="4 6">CF12-14</strain>
    </source>
</reference>
<organism evidence="3 5">
    <name type="scientific">Aliidiomarina maris</name>
    <dbReference type="NCBI Taxonomy" id="531312"/>
    <lineage>
        <taxon>Bacteria</taxon>
        <taxon>Pseudomonadati</taxon>
        <taxon>Pseudomonadota</taxon>
        <taxon>Gammaproteobacteria</taxon>
        <taxon>Alteromonadales</taxon>
        <taxon>Idiomarinaceae</taxon>
        <taxon>Aliidiomarina</taxon>
    </lineage>
</organism>
<evidence type="ECO:0000313" key="6">
    <source>
        <dbReference type="Proteomes" id="UP000287865"/>
    </source>
</evidence>
<keyword evidence="1" id="KW-0472">Membrane</keyword>
<dbReference type="InterPro" id="IPR008457">
    <property type="entry name" value="Cu-R_CopD_dom"/>
</dbReference>
<reference evidence="3 5" key="2">
    <citation type="submission" date="2018-06" db="EMBL/GenBank/DDBJ databases">
        <title>Genomic Encyclopedia of Type Strains, Phase III (KMG-III): the genomes of soil and plant-associated and newly described type strains.</title>
        <authorList>
            <person name="Whitman W."/>
        </authorList>
    </citation>
    <scope>NUCLEOTIDE SEQUENCE [LARGE SCALE GENOMIC DNA]</scope>
    <source>
        <strain evidence="3 5">CGMCC 1.15366</strain>
    </source>
</reference>
<evidence type="ECO:0000313" key="3">
    <source>
        <dbReference type="EMBL" id="RAJ92910.1"/>
    </source>
</evidence>
<feature type="transmembrane region" description="Helical" evidence="1">
    <location>
        <begin position="258"/>
        <end position="279"/>
    </location>
</feature>